<dbReference type="Proteomes" id="UP000070257">
    <property type="component" value="Unassembled WGS sequence"/>
</dbReference>
<dbReference type="CDD" id="cd02966">
    <property type="entry name" value="TlpA_like_family"/>
    <property type="match status" value="1"/>
</dbReference>
<reference evidence="3 4" key="1">
    <citation type="journal article" date="2016" name="Sci. Rep.">
        <title>Metabolic traits of an uncultured archaeal lineage -MSBL1- from brine pools of the Red Sea.</title>
        <authorList>
            <person name="Mwirichia R."/>
            <person name="Alam I."/>
            <person name="Rashid M."/>
            <person name="Vinu M."/>
            <person name="Ba-Alawi W."/>
            <person name="Anthony Kamau A."/>
            <person name="Kamanda Ngugi D."/>
            <person name="Goker M."/>
            <person name="Klenk H.P."/>
            <person name="Bajic V."/>
            <person name="Stingl U."/>
        </authorList>
    </citation>
    <scope>NUCLEOTIDE SEQUENCE [LARGE SCALE GENOMIC DNA]</scope>
    <source>
        <strain evidence="3">SCGC-AAA259J03</strain>
    </source>
</reference>
<dbReference type="SUPFAM" id="SSF52833">
    <property type="entry name" value="Thioredoxin-like"/>
    <property type="match status" value="1"/>
</dbReference>
<accession>A0A656YZ93</accession>
<dbReference type="PROSITE" id="PS51352">
    <property type="entry name" value="THIOREDOXIN_2"/>
    <property type="match status" value="1"/>
</dbReference>
<evidence type="ECO:0000313" key="4">
    <source>
        <dbReference type="Proteomes" id="UP000070257"/>
    </source>
</evidence>
<evidence type="ECO:0000259" key="2">
    <source>
        <dbReference type="PROSITE" id="PS51352"/>
    </source>
</evidence>
<sequence length="310" mass="33133">MFVLLLVVLVAVPVVVSLQPSVAAQEENRKVPAGSEAPSFSVETLEGAAVSLNDYKGKALVLEFFASWCHVCKDTTPDLKQIRENFDSENLALLSIESDSAVPVENVENFKFEYGGGWPFAIAPDVASEYGVEGYPTFFVIDPDGYVAFRSDGAVPVDVLSSVVADVLGYQMSPENQTTDPIIDVRVEPENAGGIVASDLKIKETGEPLFTYRVKAGPGYEFAGWSGEEVPENQENSRTLEIVPTYSTEVTANFVQVGDVPDEPGQPSSGILGVSALVSFALGAVIAGCFGVLGSYLVWGRKESEESEGD</sequence>
<dbReference type="GO" id="GO:0016491">
    <property type="term" value="F:oxidoreductase activity"/>
    <property type="evidence" value="ECO:0007669"/>
    <property type="project" value="InterPro"/>
</dbReference>
<comment type="caution">
    <text evidence="3">The sequence shown here is derived from an EMBL/GenBank/DDBJ whole genome shotgun (WGS) entry which is preliminary data.</text>
</comment>
<dbReference type="Pfam" id="PF00578">
    <property type="entry name" value="AhpC-TSA"/>
    <property type="match status" value="1"/>
</dbReference>
<evidence type="ECO:0000313" key="3">
    <source>
        <dbReference type="EMBL" id="KXA98657.1"/>
    </source>
</evidence>
<dbReference type="Pfam" id="PF18998">
    <property type="entry name" value="Flg_new_2"/>
    <property type="match status" value="1"/>
</dbReference>
<dbReference type="PANTHER" id="PTHR42852">
    <property type="entry name" value="THIOL:DISULFIDE INTERCHANGE PROTEIN DSBE"/>
    <property type="match status" value="1"/>
</dbReference>
<gene>
    <name evidence="3" type="ORF">AKJ39_01290</name>
</gene>
<keyword evidence="1" id="KW-1133">Transmembrane helix</keyword>
<evidence type="ECO:0000256" key="1">
    <source>
        <dbReference type="SAM" id="Phobius"/>
    </source>
</evidence>
<keyword evidence="4" id="KW-1185">Reference proteome</keyword>
<keyword evidence="1" id="KW-0812">Transmembrane</keyword>
<dbReference type="InterPro" id="IPR044060">
    <property type="entry name" value="Bacterial_rp_domain"/>
</dbReference>
<dbReference type="PANTHER" id="PTHR42852:SF17">
    <property type="entry name" value="THIOREDOXIN-LIKE PROTEIN HI_1115"/>
    <property type="match status" value="1"/>
</dbReference>
<dbReference type="InterPro" id="IPR050553">
    <property type="entry name" value="Thioredoxin_ResA/DsbE_sf"/>
</dbReference>
<feature type="domain" description="Thioredoxin" evidence="2">
    <location>
        <begin position="31"/>
        <end position="169"/>
    </location>
</feature>
<keyword evidence="1" id="KW-0472">Membrane</keyword>
<dbReference type="EMBL" id="LHXT01000011">
    <property type="protein sequence ID" value="KXA98657.1"/>
    <property type="molecule type" value="Genomic_DNA"/>
</dbReference>
<dbReference type="InterPro" id="IPR000866">
    <property type="entry name" value="AhpC/TSA"/>
</dbReference>
<proteinExistence type="predicted"/>
<dbReference type="InterPro" id="IPR036249">
    <property type="entry name" value="Thioredoxin-like_sf"/>
</dbReference>
<dbReference type="AlphaFoldDB" id="A0A656YZ93"/>
<protein>
    <recommendedName>
        <fullName evidence="2">Thioredoxin domain-containing protein</fullName>
    </recommendedName>
</protein>
<dbReference type="InterPro" id="IPR013766">
    <property type="entry name" value="Thioredoxin_domain"/>
</dbReference>
<name>A0A656YZ93_9EURY</name>
<feature type="transmembrane region" description="Helical" evidence="1">
    <location>
        <begin position="271"/>
        <end position="299"/>
    </location>
</feature>
<dbReference type="Gene3D" id="3.40.30.10">
    <property type="entry name" value="Glutaredoxin"/>
    <property type="match status" value="1"/>
</dbReference>
<organism evidence="3 4">
    <name type="scientific">candidate division MSBL1 archaeon SCGC-AAA259J03</name>
    <dbReference type="NCBI Taxonomy" id="1698269"/>
    <lineage>
        <taxon>Archaea</taxon>
        <taxon>Methanobacteriati</taxon>
        <taxon>Methanobacteriota</taxon>
        <taxon>candidate division MSBL1</taxon>
    </lineage>
</organism>
<dbReference type="GO" id="GO:0016209">
    <property type="term" value="F:antioxidant activity"/>
    <property type="evidence" value="ECO:0007669"/>
    <property type="project" value="InterPro"/>
</dbReference>